<dbReference type="KEGG" id="bpdz:BBN53_06590"/>
<dbReference type="InterPro" id="IPR029767">
    <property type="entry name" value="WecB-like"/>
</dbReference>
<dbReference type="PANTHER" id="PTHR43174">
    <property type="entry name" value="UDP-N-ACETYLGLUCOSAMINE 2-EPIMERASE"/>
    <property type="match status" value="1"/>
</dbReference>
<dbReference type="EMBL" id="CYTV01000002">
    <property type="protein sequence ID" value="CUI56436.1"/>
    <property type="molecule type" value="Genomic_DNA"/>
</dbReference>
<evidence type="ECO:0000313" key="7">
    <source>
        <dbReference type="EMBL" id="ANY15597.1"/>
    </source>
</evidence>
<dbReference type="EC" id="5.1.3.14" evidence="4"/>
<protein>
    <recommendedName>
        <fullName evidence="4">UDP-N-acetylglucosamine 2-epimerase (non-hydrolyzing)</fullName>
        <ecNumber evidence="4">5.1.3.14</ecNumber>
    </recommendedName>
</protein>
<evidence type="ECO:0000256" key="5">
    <source>
        <dbReference type="RuleBase" id="RU003513"/>
    </source>
</evidence>
<gene>
    <name evidence="8" type="primary">mnaA_1</name>
    <name evidence="7" type="ORF">BBN53_06590</name>
    <name evidence="8" type="ORF">ERS370011_01187</name>
</gene>
<evidence type="ECO:0000259" key="6">
    <source>
        <dbReference type="Pfam" id="PF02350"/>
    </source>
</evidence>
<dbReference type="Proteomes" id="UP000092950">
    <property type="component" value="Chromosome"/>
</dbReference>
<accession>A0A0J6C7L7</accession>
<evidence type="ECO:0000313" key="10">
    <source>
        <dbReference type="Proteomes" id="UP000092950"/>
    </source>
</evidence>
<feature type="domain" description="UDP-N-acetylglucosamine 2-epimerase" evidence="6">
    <location>
        <begin position="22"/>
        <end position="107"/>
    </location>
</feature>
<reference evidence="8 9" key="1">
    <citation type="submission" date="2015-09" db="EMBL/GenBank/DDBJ databases">
        <authorList>
            <person name="Jackson K.R."/>
            <person name="Lunt B.L."/>
            <person name="Fisher J.N.B."/>
            <person name="Gardner A.V."/>
            <person name="Bailey M.E."/>
            <person name="Deus L.M."/>
            <person name="Earl A.S."/>
            <person name="Gibby P.D."/>
            <person name="Hartmann K.A."/>
            <person name="Liu J.E."/>
            <person name="Manci A.M."/>
            <person name="Nielsen D.A."/>
            <person name="Solomon M.B."/>
            <person name="Breakwell D.P."/>
            <person name="Burnett S.H."/>
            <person name="Grose J.H."/>
        </authorList>
    </citation>
    <scope>NUCLEOTIDE SEQUENCE [LARGE SCALE GENOMIC DNA]</scope>
    <source>
        <strain evidence="8 9">2789STDY5608636</strain>
    </source>
</reference>
<dbReference type="PANTHER" id="PTHR43174:SF2">
    <property type="entry name" value="UDP-N-ACETYLGLUCOSAMINE 2-EPIMERASE"/>
    <property type="match status" value="1"/>
</dbReference>
<reference evidence="7 10" key="2">
    <citation type="submission" date="2016-07" db="EMBL/GenBank/DDBJ databases">
        <title>Complete genome sequences of Bordetella pseudohinzii.</title>
        <authorList>
            <person name="Spilker T."/>
            <person name="Darrah R."/>
            <person name="LiPuma J.J."/>
        </authorList>
    </citation>
    <scope>NUCLEOTIDE SEQUENCE [LARGE SCALE GENOMIC DNA]</scope>
    <source>
        <strain evidence="7 10">HI4681</strain>
    </source>
</reference>
<dbReference type="GO" id="GO:0008761">
    <property type="term" value="F:UDP-N-acetylglucosamine 2-epimerase activity"/>
    <property type="evidence" value="ECO:0007669"/>
    <property type="project" value="UniProtKB-EC"/>
</dbReference>
<evidence type="ECO:0000256" key="1">
    <source>
        <dbReference type="ARBA" id="ARBA00023235"/>
    </source>
</evidence>
<evidence type="ECO:0000256" key="2">
    <source>
        <dbReference type="ARBA" id="ARBA00036080"/>
    </source>
</evidence>
<evidence type="ECO:0000256" key="4">
    <source>
        <dbReference type="ARBA" id="ARBA00038858"/>
    </source>
</evidence>
<dbReference type="Gene3D" id="3.40.50.2000">
    <property type="entry name" value="Glycogen Phosphorylase B"/>
    <property type="match status" value="1"/>
</dbReference>
<dbReference type="Pfam" id="PF02350">
    <property type="entry name" value="Epimerase_2"/>
    <property type="match status" value="1"/>
</dbReference>
<dbReference type="OrthoDB" id="9803238at2"/>
<comment type="catalytic activity">
    <reaction evidence="2">
        <text>UDP-N-acetyl-alpha-D-glucosamine = UDP-N-acetyl-alpha-D-mannosamine</text>
        <dbReference type="Rhea" id="RHEA:17213"/>
        <dbReference type="ChEBI" id="CHEBI:57705"/>
        <dbReference type="ChEBI" id="CHEBI:68623"/>
        <dbReference type="EC" id="5.1.3.14"/>
    </reaction>
</comment>
<accession>A0A0M7DS87</accession>
<comment type="similarity">
    <text evidence="3 5">Belongs to the UDP-N-acetylglucosamine 2-epimerase family.</text>
</comment>
<dbReference type="RefSeq" id="WP_043212849.1">
    <property type="nucleotide sequence ID" value="NZ_CAJGUP010000214.1"/>
</dbReference>
<name>A0A0J6C7L7_9BORD</name>
<evidence type="ECO:0000256" key="3">
    <source>
        <dbReference type="ARBA" id="ARBA00038209"/>
    </source>
</evidence>
<dbReference type="EMBL" id="CP016440">
    <property type="protein sequence ID" value="ANY15597.1"/>
    <property type="molecule type" value="Genomic_DNA"/>
</dbReference>
<keyword evidence="10" id="KW-1185">Reference proteome</keyword>
<organism evidence="8 9">
    <name type="scientific">Bordetella pseudohinzii</name>
    <dbReference type="NCBI Taxonomy" id="1331258"/>
    <lineage>
        <taxon>Bacteria</taxon>
        <taxon>Pseudomonadati</taxon>
        <taxon>Pseudomonadota</taxon>
        <taxon>Betaproteobacteria</taxon>
        <taxon>Burkholderiales</taxon>
        <taxon>Alcaligenaceae</taxon>
        <taxon>Bordetella</taxon>
    </lineage>
</organism>
<sequence>MKVLAIFGTRPEAIKRTPPLRAWKAQSGLECIAALIGQHWQMLDQVLHLLGIQADHDLDVMVPKQTLDGLYARVLTRVDALLEGEAPDCVLVRGDTTTAHGAALMGRTVQEFNPIRS</sequence>
<evidence type="ECO:0000313" key="8">
    <source>
        <dbReference type="EMBL" id="CUI56436.1"/>
    </source>
</evidence>
<dbReference type="SUPFAM" id="SSF53756">
    <property type="entry name" value="UDP-Glycosyltransferase/glycogen phosphorylase"/>
    <property type="match status" value="1"/>
</dbReference>
<evidence type="ECO:0000313" key="9">
    <source>
        <dbReference type="Proteomes" id="UP000053096"/>
    </source>
</evidence>
<dbReference type="InterPro" id="IPR003331">
    <property type="entry name" value="UDP_GlcNAc_Epimerase_2_dom"/>
</dbReference>
<keyword evidence="1 5" id="KW-0413">Isomerase</keyword>
<dbReference type="AlphaFoldDB" id="A0A0J6C7L7"/>
<dbReference type="Proteomes" id="UP000053096">
    <property type="component" value="Unassembled WGS sequence"/>
</dbReference>
<proteinExistence type="inferred from homology"/>